<name>A0ABT4SBB2_9ACTN</name>
<reference evidence="1" key="1">
    <citation type="submission" date="2022-11" db="EMBL/GenBank/DDBJ databases">
        <title>Nonomuraea corallina sp. nov., a new species of the genus Nonomuraea isolated from sea side sediment in Thai sea.</title>
        <authorList>
            <person name="Ngamcharungchit C."/>
            <person name="Matsumoto A."/>
            <person name="Suriyachadkun C."/>
            <person name="Panbangred W."/>
            <person name="Inahashi Y."/>
            <person name="Intra B."/>
        </authorList>
    </citation>
    <scope>NUCLEOTIDE SEQUENCE</scope>
    <source>
        <strain evidence="1">MCN248</strain>
    </source>
</reference>
<protein>
    <submittedName>
        <fullName evidence="1">Uncharacterized protein</fullName>
    </submittedName>
</protein>
<dbReference type="EMBL" id="JAPNNL010000044">
    <property type="protein sequence ID" value="MDA0634497.1"/>
    <property type="molecule type" value="Genomic_DNA"/>
</dbReference>
<dbReference type="Proteomes" id="UP001144036">
    <property type="component" value="Unassembled WGS sequence"/>
</dbReference>
<evidence type="ECO:0000313" key="1">
    <source>
        <dbReference type="EMBL" id="MDA0634497.1"/>
    </source>
</evidence>
<gene>
    <name evidence="1" type="ORF">OUY22_13815</name>
</gene>
<proteinExistence type="predicted"/>
<dbReference type="RefSeq" id="WP_270155308.1">
    <property type="nucleotide sequence ID" value="NZ_JAPNNL010000044.1"/>
</dbReference>
<organism evidence="1 2">
    <name type="scientific">Nonomuraea corallina</name>
    <dbReference type="NCBI Taxonomy" id="2989783"/>
    <lineage>
        <taxon>Bacteria</taxon>
        <taxon>Bacillati</taxon>
        <taxon>Actinomycetota</taxon>
        <taxon>Actinomycetes</taxon>
        <taxon>Streptosporangiales</taxon>
        <taxon>Streptosporangiaceae</taxon>
        <taxon>Nonomuraea</taxon>
    </lineage>
</organism>
<keyword evidence="2" id="KW-1185">Reference proteome</keyword>
<sequence>MEGGGCRAAYNSNGFKNTYPCISVSGGYFRADSYTAGLPAGCSYYIVYLIEWDRLAPATGGRVANFSSHQPCNRVHSDIVLYRDYNTLWTYLSRITVYNSSHAKIGTLDSPRVWT</sequence>
<evidence type="ECO:0000313" key="2">
    <source>
        <dbReference type="Proteomes" id="UP001144036"/>
    </source>
</evidence>
<accession>A0ABT4SBB2</accession>
<comment type="caution">
    <text evidence="1">The sequence shown here is derived from an EMBL/GenBank/DDBJ whole genome shotgun (WGS) entry which is preliminary data.</text>
</comment>